<evidence type="ECO:0000313" key="5">
    <source>
        <dbReference type="EMBL" id="TDV45355.1"/>
    </source>
</evidence>
<dbReference type="GO" id="GO:0043565">
    <property type="term" value="F:sequence-specific DNA binding"/>
    <property type="evidence" value="ECO:0007669"/>
    <property type="project" value="InterPro"/>
</dbReference>
<keyword evidence="1" id="KW-0805">Transcription regulation</keyword>
<evidence type="ECO:0000259" key="4">
    <source>
        <dbReference type="PROSITE" id="PS01124"/>
    </source>
</evidence>
<evidence type="ECO:0000313" key="6">
    <source>
        <dbReference type="Proteomes" id="UP000294927"/>
    </source>
</evidence>
<evidence type="ECO:0000256" key="1">
    <source>
        <dbReference type="ARBA" id="ARBA00023015"/>
    </source>
</evidence>
<feature type="domain" description="HTH araC/xylS-type" evidence="4">
    <location>
        <begin position="76"/>
        <end position="171"/>
    </location>
</feature>
<dbReference type="EMBL" id="SOCP01000012">
    <property type="protein sequence ID" value="TDV45355.1"/>
    <property type="molecule type" value="Genomic_DNA"/>
</dbReference>
<dbReference type="AlphaFoldDB" id="A0A4R7V8X1"/>
<keyword evidence="2 5" id="KW-0238">DNA-binding</keyword>
<keyword evidence="6" id="KW-1185">Reference proteome</keyword>
<dbReference type="PROSITE" id="PS01124">
    <property type="entry name" value="HTH_ARAC_FAMILY_2"/>
    <property type="match status" value="1"/>
</dbReference>
<organism evidence="5 6">
    <name type="scientific">Actinophytocola oryzae</name>
    <dbReference type="NCBI Taxonomy" id="502181"/>
    <lineage>
        <taxon>Bacteria</taxon>
        <taxon>Bacillati</taxon>
        <taxon>Actinomycetota</taxon>
        <taxon>Actinomycetes</taxon>
        <taxon>Pseudonocardiales</taxon>
        <taxon>Pseudonocardiaceae</taxon>
    </lineage>
</organism>
<gene>
    <name evidence="5" type="ORF">CLV71_11220</name>
</gene>
<dbReference type="PANTHER" id="PTHR46796:SF15">
    <property type="entry name" value="BLL1074 PROTEIN"/>
    <property type="match status" value="1"/>
</dbReference>
<protein>
    <submittedName>
        <fullName evidence="5">AraC-like DNA-binding protein</fullName>
    </submittedName>
</protein>
<dbReference type="InterPro" id="IPR018060">
    <property type="entry name" value="HTH_AraC"/>
</dbReference>
<dbReference type="Gene3D" id="1.10.10.60">
    <property type="entry name" value="Homeodomain-like"/>
    <property type="match status" value="1"/>
</dbReference>
<dbReference type="GO" id="GO:0003700">
    <property type="term" value="F:DNA-binding transcription factor activity"/>
    <property type="evidence" value="ECO:0007669"/>
    <property type="project" value="InterPro"/>
</dbReference>
<evidence type="ECO:0000256" key="2">
    <source>
        <dbReference type="ARBA" id="ARBA00023125"/>
    </source>
</evidence>
<reference evidence="5 6" key="1">
    <citation type="submission" date="2019-03" db="EMBL/GenBank/DDBJ databases">
        <title>Genomic Encyclopedia of Archaeal and Bacterial Type Strains, Phase II (KMG-II): from individual species to whole genera.</title>
        <authorList>
            <person name="Goeker M."/>
        </authorList>
    </citation>
    <scope>NUCLEOTIDE SEQUENCE [LARGE SCALE GENOMIC DNA]</scope>
    <source>
        <strain evidence="5 6">DSM 45499</strain>
    </source>
</reference>
<dbReference type="SMART" id="SM00342">
    <property type="entry name" value="HTH_ARAC"/>
    <property type="match status" value="1"/>
</dbReference>
<name>A0A4R7V8X1_9PSEU</name>
<dbReference type="SUPFAM" id="SSF46689">
    <property type="entry name" value="Homeodomain-like"/>
    <property type="match status" value="1"/>
</dbReference>
<comment type="caution">
    <text evidence="5">The sequence shown here is derived from an EMBL/GenBank/DDBJ whole genome shotgun (WGS) entry which is preliminary data.</text>
</comment>
<dbReference type="InterPro" id="IPR050204">
    <property type="entry name" value="AraC_XylS_family_regulators"/>
</dbReference>
<dbReference type="Proteomes" id="UP000294927">
    <property type="component" value="Unassembled WGS sequence"/>
</dbReference>
<keyword evidence="3" id="KW-0804">Transcription</keyword>
<evidence type="ECO:0000256" key="3">
    <source>
        <dbReference type="ARBA" id="ARBA00023163"/>
    </source>
</evidence>
<dbReference type="Pfam" id="PF12833">
    <property type="entry name" value="HTH_18"/>
    <property type="match status" value="1"/>
</dbReference>
<dbReference type="InterPro" id="IPR009057">
    <property type="entry name" value="Homeodomain-like_sf"/>
</dbReference>
<dbReference type="PANTHER" id="PTHR46796">
    <property type="entry name" value="HTH-TYPE TRANSCRIPTIONAL ACTIVATOR RHAS-RELATED"/>
    <property type="match status" value="1"/>
</dbReference>
<accession>A0A4R7V8X1</accession>
<sequence length="180" mass="19405">MGPRTRAAYHLSETGPSCLRIRLRPGSGQAVLGRPLRDLADRVVPLRQLPGVDVGRLLDDPVGVLVAALAGRAVGDDLVASAADLLSRVTVADTARRLHISERRLRTLFTDSVGLSPKHFARIRRVRAVLATAPHGRWADVATAVGYYDQSHMTAEFRHLMGVPPAAYVAGRRPAPRPCG</sequence>
<proteinExistence type="predicted"/>